<name>A0A432DTC8_9FLAO</name>
<proteinExistence type="predicted"/>
<dbReference type="Proteomes" id="UP000276953">
    <property type="component" value="Unassembled WGS sequence"/>
</dbReference>
<feature type="signal peptide" evidence="1">
    <location>
        <begin position="1"/>
        <end position="21"/>
    </location>
</feature>
<dbReference type="InterPro" id="IPR013783">
    <property type="entry name" value="Ig-like_fold"/>
</dbReference>
<reference evidence="2 3" key="1">
    <citation type="submission" date="2018-12" db="EMBL/GenBank/DDBJ databases">
        <title>Draft Genome Sequence of Chryseobacterium arthrosphaerae strain ED882-96 Isolated from the Blood of a Patient with Liver Cirrhosis in Taiwan.</title>
        <authorList>
            <person name="Lin J.-N."/>
            <person name="Lai C.-H."/>
            <person name="Yang C.-H."/>
            <person name="Huang Y.-H."/>
        </authorList>
    </citation>
    <scope>NUCLEOTIDE SEQUENCE [LARGE SCALE GENOMIC DNA]</scope>
    <source>
        <strain evidence="2 3">ED882-96</strain>
    </source>
</reference>
<sequence length="220" mass="24582">MKRIISMLLILVLYTAGCSGLGDGTEHEAKIDPSKCETPIDLKFEYGNNLFSWNNNNSQNPGNFEVQYGNQGFSLENGTIAVTNSTSFSVPLYKNRKYDLYVRKNCGTDNVRSHWAGPLSILTTNATLCETPYYANYSKMTSSAYAFTFEAKVSWENDGISMYEAVLTTSPVPPVNGDLTAPGHIYTGLNKMTTYNFFVRKRCSDNSVSKFYGPLVIKWN</sequence>
<evidence type="ECO:0000256" key="1">
    <source>
        <dbReference type="SAM" id="SignalP"/>
    </source>
</evidence>
<dbReference type="EMBL" id="RYFC01000003">
    <property type="protein sequence ID" value="RTZ46343.1"/>
    <property type="molecule type" value="Genomic_DNA"/>
</dbReference>
<evidence type="ECO:0000313" key="2">
    <source>
        <dbReference type="EMBL" id="RTZ46343.1"/>
    </source>
</evidence>
<gene>
    <name evidence="2" type="ORF">EJ377_18570</name>
</gene>
<protein>
    <recommendedName>
        <fullName evidence="4">Fibronectin type-III domain-containing protein</fullName>
    </recommendedName>
</protein>
<evidence type="ECO:0000313" key="3">
    <source>
        <dbReference type="Proteomes" id="UP000276953"/>
    </source>
</evidence>
<feature type="chain" id="PRO_5019147987" description="Fibronectin type-III domain-containing protein" evidence="1">
    <location>
        <begin position="22"/>
        <end position="220"/>
    </location>
</feature>
<comment type="caution">
    <text evidence="2">The sequence shown here is derived from an EMBL/GenBank/DDBJ whole genome shotgun (WGS) entry which is preliminary data.</text>
</comment>
<organism evidence="2 3">
    <name type="scientific">Chryseobacterium arthrosphaerae</name>
    <dbReference type="NCBI Taxonomy" id="651561"/>
    <lineage>
        <taxon>Bacteria</taxon>
        <taxon>Pseudomonadati</taxon>
        <taxon>Bacteroidota</taxon>
        <taxon>Flavobacteriia</taxon>
        <taxon>Flavobacteriales</taxon>
        <taxon>Weeksellaceae</taxon>
        <taxon>Chryseobacterium group</taxon>
        <taxon>Chryseobacterium</taxon>
    </lineage>
</organism>
<keyword evidence="1" id="KW-0732">Signal</keyword>
<accession>A0A432DTC8</accession>
<evidence type="ECO:0008006" key="4">
    <source>
        <dbReference type="Google" id="ProtNLM"/>
    </source>
</evidence>
<dbReference type="AlphaFoldDB" id="A0A432DTC8"/>
<dbReference type="Gene3D" id="2.60.40.10">
    <property type="entry name" value="Immunoglobulins"/>
    <property type="match status" value="1"/>
</dbReference>